<evidence type="ECO:0000313" key="1">
    <source>
        <dbReference type="EMBL" id="CAA9523610.1"/>
    </source>
</evidence>
<dbReference type="AlphaFoldDB" id="A0A6J4THT3"/>
<protein>
    <submittedName>
        <fullName evidence="1">Uncharacterized protein</fullName>
    </submittedName>
</protein>
<dbReference type="EMBL" id="CADCVW010000109">
    <property type="protein sequence ID" value="CAA9523610.1"/>
    <property type="molecule type" value="Genomic_DNA"/>
</dbReference>
<proteinExistence type="predicted"/>
<accession>A0A6J4THT3</accession>
<organism evidence="1">
    <name type="scientific">uncultured Sphingomonadaceae bacterium</name>
    <dbReference type="NCBI Taxonomy" id="169976"/>
    <lineage>
        <taxon>Bacteria</taxon>
        <taxon>Pseudomonadati</taxon>
        <taxon>Pseudomonadota</taxon>
        <taxon>Alphaproteobacteria</taxon>
        <taxon>Sphingomonadales</taxon>
        <taxon>Sphingomonadaceae</taxon>
        <taxon>environmental samples</taxon>
    </lineage>
</organism>
<sequence>ANVQERSLCTISAMPFRCWCDVRDRPATQASETFERQSNDHERGL</sequence>
<gene>
    <name evidence="1" type="ORF">AVDCRST_MAG39-2687</name>
</gene>
<feature type="non-terminal residue" evidence="1">
    <location>
        <position position="45"/>
    </location>
</feature>
<reference evidence="1" key="1">
    <citation type="submission" date="2020-02" db="EMBL/GenBank/DDBJ databases">
        <authorList>
            <person name="Meier V. D."/>
        </authorList>
    </citation>
    <scope>NUCLEOTIDE SEQUENCE</scope>
    <source>
        <strain evidence="1">AVDCRST_MAG39</strain>
    </source>
</reference>
<feature type="non-terminal residue" evidence="1">
    <location>
        <position position="1"/>
    </location>
</feature>
<name>A0A6J4THT3_9SPHN</name>